<dbReference type="EMBL" id="MU157898">
    <property type="protein sequence ID" value="KAF9524497.1"/>
    <property type="molecule type" value="Genomic_DNA"/>
</dbReference>
<comment type="similarity">
    <text evidence="1">Belongs to the peptidase S12 family.</text>
</comment>
<accession>A0A9P6E8L6</accession>
<proteinExistence type="inferred from homology"/>
<dbReference type="SUPFAM" id="SSF56601">
    <property type="entry name" value="beta-lactamase/transpeptidase-like"/>
    <property type="match status" value="1"/>
</dbReference>
<feature type="domain" description="Beta-lactamase-related" evidence="4">
    <location>
        <begin position="53"/>
        <end position="401"/>
    </location>
</feature>
<dbReference type="PANTHER" id="PTHR46825">
    <property type="entry name" value="D-ALANYL-D-ALANINE-CARBOXYPEPTIDASE/ENDOPEPTIDASE AMPH"/>
    <property type="match status" value="1"/>
</dbReference>
<keyword evidence="6" id="KW-1185">Reference proteome</keyword>
<dbReference type="InterPro" id="IPR050491">
    <property type="entry name" value="AmpC-like"/>
</dbReference>
<evidence type="ECO:0000313" key="5">
    <source>
        <dbReference type="EMBL" id="KAF9524497.1"/>
    </source>
</evidence>
<comment type="caution">
    <text evidence="5">The sequence shown here is derived from an EMBL/GenBank/DDBJ whole genome shotgun (WGS) entry which is preliminary data.</text>
</comment>
<protein>
    <submittedName>
        <fullName evidence="5">Beta-lactamase/transpeptidase-like protein</fullName>
    </submittedName>
</protein>
<organism evidence="5 6">
    <name type="scientific">Crepidotus variabilis</name>
    <dbReference type="NCBI Taxonomy" id="179855"/>
    <lineage>
        <taxon>Eukaryota</taxon>
        <taxon>Fungi</taxon>
        <taxon>Dikarya</taxon>
        <taxon>Basidiomycota</taxon>
        <taxon>Agaricomycotina</taxon>
        <taxon>Agaricomycetes</taxon>
        <taxon>Agaricomycetidae</taxon>
        <taxon>Agaricales</taxon>
        <taxon>Agaricineae</taxon>
        <taxon>Crepidotaceae</taxon>
        <taxon>Crepidotus</taxon>
    </lineage>
</organism>
<dbReference type="Pfam" id="PF00144">
    <property type="entry name" value="Beta-lactamase"/>
    <property type="match status" value="1"/>
</dbReference>
<dbReference type="InterPro" id="IPR012338">
    <property type="entry name" value="Beta-lactam/transpept-like"/>
</dbReference>
<reference evidence="5" key="1">
    <citation type="submission" date="2020-11" db="EMBL/GenBank/DDBJ databases">
        <authorList>
            <consortium name="DOE Joint Genome Institute"/>
            <person name="Ahrendt S."/>
            <person name="Riley R."/>
            <person name="Andreopoulos W."/>
            <person name="Labutti K."/>
            <person name="Pangilinan J."/>
            <person name="Ruiz-Duenas F.J."/>
            <person name="Barrasa J.M."/>
            <person name="Sanchez-Garcia M."/>
            <person name="Camarero S."/>
            <person name="Miyauchi S."/>
            <person name="Serrano A."/>
            <person name="Linde D."/>
            <person name="Babiker R."/>
            <person name="Drula E."/>
            <person name="Ayuso-Fernandez I."/>
            <person name="Pacheco R."/>
            <person name="Padilla G."/>
            <person name="Ferreira P."/>
            <person name="Barriuso J."/>
            <person name="Kellner H."/>
            <person name="Castanera R."/>
            <person name="Alfaro M."/>
            <person name="Ramirez L."/>
            <person name="Pisabarro A.G."/>
            <person name="Kuo A."/>
            <person name="Tritt A."/>
            <person name="Lipzen A."/>
            <person name="He G."/>
            <person name="Yan M."/>
            <person name="Ng V."/>
            <person name="Cullen D."/>
            <person name="Martin F."/>
            <person name="Rosso M.-N."/>
            <person name="Henrissat B."/>
            <person name="Hibbett D."/>
            <person name="Martinez A.T."/>
            <person name="Grigoriev I.V."/>
        </authorList>
    </citation>
    <scope>NUCLEOTIDE SEQUENCE</scope>
    <source>
        <strain evidence="5">CBS 506.95</strain>
    </source>
</reference>
<name>A0A9P6E8L6_9AGAR</name>
<dbReference type="Proteomes" id="UP000807306">
    <property type="component" value="Unassembled WGS sequence"/>
</dbReference>
<evidence type="ECO:0000313" key="6">
    <source>
        <dbReference type="Proteomes" id="UP000807306"/>
    </source>
</evidence>
<evidence type="ECO:0000256" key="1">
    <source>
        <dbReference type="ARBA" id="ARBA00038215"/>
    </source>
</evidence>
<keyword evidence="3" id="KW-0732">Signal</keyword>
<dbReference type="InterPro" id="IPR001466">
    <property type="entry name" value="Beta-lactam-related"/>
</dbReference>
<feature type="chain" id="PRO_5040177705" evidence="3">
    <location>
        <begin position="25"/>
        <end position="647"/>
    </location>
</feature>
<dbReference type="Gene3D" id="3.40.710.10">
    <property type="entry name" value="DD-peptidase/beta-lactamase superfamily"/>
    <property type="match status" value="1"/>
</dbReference>
<evidence type="ECO:0000259" key="4">
    <source>
        <dbReference type="Pfam" id="PF00144"/>
    </source>
</evidence>
<dbReference type="AlphaFoldDB" id="A0A9P6E8L6"/>
<feature type="signal peptide" evidence="3">
    <location>
        <begin position="1"/>
        <end position="24"/>
    </location>
</feature>
<evidence type="ECO:0000256" key="3">
    <source>
        <dbReference type="SAM" id="SignalP"/>
    </source>
</evidence>
<feature type="region of interest" description="Disordered" evidence="2">
    <location>
        <begin position="615"/>
        <end position="636"/>
    </location>
</feature>
<evidence type="ECO:0000256" key="2">
    <source>
        <dbReference type="SAM" id="MobiDB-lite"/>
    </source>
</evidence>
<sequence>MRITNLWLQLASISLSAFVPFTLSIELSNSISQSPFGASENHLISSETRSYAQDLVKRWNTPGLSIAAVKRDASQPSGWNHEFASFGIARADGSPITPDTVFAIGSNSKLFLAVSIGLLVHNGSLTDLKGRRLSWQTKVKDVVPGWGLMDKDAESGSTIQDLLSHRTGLPRHEFSYKLKDGHFSDVISTLRHLRPSAEFRETYQYNNLMYTVLSYLPTVLLNQTYASYVSQHIFRPLNMSASTFSVAEAEQSGLFADGFQYDLVDLPNGKNGTLKPIVPFFIPKGHEEILAGGGGVLSSARDLALWVSMFLNEGKHPYANVTIVPKQVIEHIAHGRSVADGGKPMFPELSPKVYGAGQARYSYRGREIVEHGGAIPGFKTGIARFPQDQFGVISLSNDDNGGFITESVKWRVVDDVLGLERVDWNSRYEKIWSDYLENVQKHTPRPAHPQISIASLVSLAKDTFNHPMYGTFRPCLVPGSQVLLSFTQSSFALPEQPHCRGFLASPPTQRLLSTTNLASPTFLIPFGSGIATHLVLEHFDGNIFNLTAVWTNWASRQEYINIRTRKHGSSRLENLTSVDRERDEGDLITRWPETFEVEWVDNGSTERGLAFRGGFWGKEGPDSRNPGGTGSTAKEGAEVWFRKVELK</sequence>
<dbReference type="OrthoDB" id="5946976at2759"/>
<gene>
    <name evidence="5" type="ORF">CPB83DRAFT_909922</name>
</gene>
<dbReference type="PANTHER" id="PTHR46825:SF15">
    <property type="entry name" value="BETA-LACTAMASE-RELATED DOMAIN-CONTAINING PROTEIN"/>
    <property type="match status" value="1"/>
</dbReference>